<keyword evidence="2" id="KW-0808">Transferase</keyword>
<dbReference type="Pfam" id="PF00535">
    <property type="entry name" value="Glycos_transf_2"/>
    <property type="match status" value="1"/>
</dbReference>
<dbReference type="PANTHER" id="PTHR43685:SF2">
    <property type="entry name" value="GLYCOSYLTRANSFERASE 2-LIKE DOMAIN-CONTAINING PROTEIN"/>
    <property type="match status" value="1"/>
</dbReference>
<evidence type="ECO:0000313" key="3">
    <source>
        <dbReference type="Proteomes" id="UP000516404"/>
    </source>
</evidence>
<accession>A0A7H2BDT3</accession>
<dbReference type="InterPro" id="IPR029044">
    <property type="entry name" value="Nucleotide-diphossugar_trans"/>
</dbReference>
<protein>
    <submittedName>
        <fullName evidence="2">Glycosyltransferase family 2 protein</fullName>
    </submittedName>
</protein>
<dbReference type="InterPro" id="IPR001173">
    <property type="entry name" value="Glyco_trans_2-like"/>
</dbReference>
<dbReference type="GeneID" id="96622700"/>
<feature type="domain" description="Glycosyltransferase 2-like" evidence="1">
    <location>
        <begin position="7"/>
        <end position="136"/>
    </location>
</feature>
<dbReference type="EMBL" id="CP061539">
    <property type="protein sequence ID" value="QNV37829.1"/>
    <property type="molecule type" value="Genomic_DNA"/>
</dbReference>
<dbReference type="Proteomes" id="UP000516404">
    <property type="component" value="Chromosome"/>
</dbReference>
<name>A0A7H2BDT3_9MICC</name>
<dbReference type="InterPro" id="IPR050834">
    <property type="entry name" value="Glycosyltransf_2"/>
</dbReference>
<dbReference type="SUPFAM" id="SSF53448">
    <property type="entry name" value="Nucleotide-diphospho-sugar transferases"/>
    <property type="match status" value="1"/>
</dbReference>
<dbReference type="CDD" id="cd00761">
    <property type="entry name" value="Glyco_tranf_GTA_type"/>
    <property type="match status" value="1"/>
</dbReference>
<sequence length="329" mass="36979">MTSPRTSIIMPVYKTRDRVIHAIESVLAQTDPDFELLVLNDGSPDDSATVINDYLTQNPDARIRFFNNETNRGVSAARNQGLDEARGQWIAFLDSDDAFRPHFLENLHRHASEHGADIVTSVLSIVKPDGSVNDRPASPLEAMDGEDAAYRLLMGKGVTPYVCDKIVRAPLFEGVRFPADIHRGEDALTTLALCLRADKLVAAPEVQYEYLMDTGGLTWGRVTSIDESMRLMNAQKNLLGERISTERGKKAFDTSWIITFLNSSQQALFNSTADGKQTLARNRKLITWKQVFNIRDVNTMFFVAASLLKISPWLYRKVYGLYIKRTYGL</sequence>
<dbReference type="AlphaFoldDB" id="A0A7H2BDT3"/>
<dbReference type="GO" id="GO:0016740">
    <property type="term" value="F:transferase activity"/>
    <property type="evidence" value="ECO:0007669"/>
    <property type="project" value="UniProtKB-KW"/>
</dbReference>
<dbReference type="PANTHER" id="PTHR43685">
    <property type="entry name" value="GLYCOSYLTRANSFERASE"/>
    <property type="match status" value="1"/>
</dbReference>
<keyword evidence="3" id="KW-1185">Reference proteome</keyword>
<dbReference type="Gene3D" id="3.90.550.10">
    <property type="entry name" value="Spore Coat Polysaccharide Biosynthesis Protein SpsA, Chain A"/>
    <property type="match status" value="1"/>
</dbReference>
<dbReference type="RefSeq" id="WP_190724640.1">
    <property type="nucleotide sequence ID" value="NZ_CP061539.1"/>
</dbReference>
<gene>
    <name evidence="2" type="ORF">IDM49_00490</name>
</gene>
<dbReference type="KEGG" id="rter:IDM49_00490"/>
<evidence type="ECO:0000313" key="2">
    <source>
        <dbReference type="EMBL" id="QNV37829.1"/>
    </source>
</evidence>
<reference evidence="2 3" key="1">
    <citation type="submission" date="2020-09" db="EMBL/GenBank/DDBJ databases">
        <title>Investigation of environmental microbes.</title>
        <authorList>
            <person name="Ou Y."/>
            <person name="Kang Q."/>
        </authorList>
    </citation>
    <scope>NUCLEOTIDE SEQUENCE [LARGE SCALE GENOMIC DNA]</scope>
    <source>
        <strain evidence="2 3">KJZ-14</strain>
    </source>
</reference>
<organism evidence="2 3">
    <name type="scientific">Rothia terrae</name>
    <dbReference type="NCBI Taxonomy" id="396015"/>
    <lineage>
        <taxon>Bacteria</taxon>
        <taxon>Bacillati</taxon>
        <taxon>Actinomycetota</taxon>
        <taxon>Actinomycetes</taxon>
        <taxon>Micrococcales</taxon>
        <taxon>Micrococcaceae</taxon>
        <taxon>Rothia</taxon>
    </lineage>
</organism>
<evidence type="ECO:0000259" key="1">
    <source>
        <dbReference type="Pfam" id="PF00535"/>
    </source>
</evidence>
<proteinExistence type="predicted"/>